<feature type="compositionally biased region" description="Polar residues" evidence="16">
    <location>
        <begin position="1"/>
        <end position="12"/>
    </location>
</feature>
<dbReference type="Pfam" id="PF18262">
    <property type="entry name" value="PhetRS_B1"/>
    <property type="match status" value="1"/>
</dbReference>
<dbReference type="SMART" id="SM00873">
    <property type="entry name" value="B3_4"/>
    <property type="match status" value="1"/>
</dbReference>
<evidence type="ECO:0000256" key="5">
    <source>
        <dbReference type="ARBA" id="ARBA00012814"/>
    </source>
</evidence>
<evidence type="ECO:0000256" key="3">
    <source>
        <dbReference type="ARBA" id="ARBA00007438"/>
    </source>
</evidence>
<evidence type="ECO:0000256" key="7">
    <source>
        <dbReference type="ARBA" id="ARBA00022598"/>
    </source>
</evidence>
<keyword evidence="8" id="KW-0479">Metal-binding</keyword>
<dbReference type="SUPFAM" id="SSF56037">
    <property type="entry name" value="PheT/TilS domain"/>
    <property type="match status" value="1"/>
</dbReference>
<gene>
    <name evidence="18" type="primary">FGENESH: predicted gene_3.437</name>
    <name evidence="18" type="ORF">BN2166_0019860</name>
</gene>
<comment type="cofactor">
    <cofactor evidence="1">
        <name>Mg(2+)</name>
        <dbReference type="ChEBI" id="CHEBI:18420"/>
    </cofactor>
</comment>
<evidence type="ECO:0000256" key="2">
    <source>
        <dbReference type="ARBA" id="ARBA00004496"/>
    </source>
</evidence>
<comment type="subcellular location">
    <subcellularLocation>
        <location evidence="2">Cytoplasm</location>
    </subcellularLocation>
</comment>
<feature type="region of interest" description="Disordered" evidence="16">
    <location>
        <begin position="55"/>
        <end position="150"/>
    </location>
</feature>
<evidence type="ECO:0000256" key="12">
    <source>
        <dbReference type="ARBA" id="ARBA00022917"/>
    </source>
</evidence>
<dbReference type="SMART" id="SM00874">
    <property type="entry name" value="B5"/>
    <property type="match status" value="1"/>
</dbReference>
<dbReference type="AlphaFoldDB" id="A0A0K3CC46"/>
<protein>
    <recommendedName>
        <fullName evidence="5">phenylalanine--tRNA ligase</fullName>
        <ecNumber evidence="5">6.1.1.20</ecNumber>
    </recommendedName>
    <alternativeName>
        <fullName evidence="14">Phenylalanyl-tRNA synthetase beta subunit</fullName>
    </alternativeName>
</protein>
<dbReference type="InterPro" id="IPR040659">
    <property type="entry name" value="PhetRS_B1"/>
</dbReference>
<keyword evidence="19" id="KW-1185">Reference proteome</keyword>
<comment type="subunit">
    <text evidence="4">Tetramer of two alpha and two beta subunits.</text>
</comment>
<keyword evidence="13 18" id="KW-0030">Aminoacyl-tRNA synthetase</keyword>
<dbReference type="Proteomes" id="UP000199069">
    <property type="component" value="Unassembled WGS sequence"/>
</dbReference>
<evidence type="ECO:0000256" key="11">
    <source>
        <dbReference type="ARBA" id="ARBA00022842"/>
    </source>
</evidence>
<comment type="similarity">
    <text evidence="3">Belongs to the phenylalanyl-tRNA synthetase beta subunit family. Type 2 subfamily.</text>
</comment>
<feature type="region of interest" description="Disordered" evidence="16">
    <location>
        <begin position="1038"/>
        <end position="1071"/>
    </location>
</feature>
<keyword evidence="6" id="KW-0963">Cytoplasm</keyword>
<evidence type="ECO:0000256" key="14">
    <source>
        <dbReference type="ARBA" id="ARBA00033189"/>
    </source>
</evidence>
<dbReference type="SUPFAM" id="SSF46955">
    <property type="entry name" value="Putative DNA-binding domain"/>
    <property type="match status" value="2"/>
</dbReference>
<feature type="compositionally biased region" description="Acidic residues" evidence="16">
    <location>
        <begin position="100"/>
        <end position="116"/>
    </location>
</feature>
<dbReference type="InterPro" id="IPR005147">
    <property type="entry name" value="tRNA_synthase_B5-dom"/>
</dbReference>
<evidence type="ECO:0000256" key="15">
    <source>
        <dbReference type="ARBA" id="ARBA00049255"/>
    </source>
</evidence>
<dbReference type="GO" id="GO:0005524">
    <property type="term" value="F:ATP binding"/>
    <property type="evidence" value="ECO:0007669"/>
    <property type="project" value="UniProtKB-KW"/>
</dbReference>
<feature type="region of interest" description="Disordered" evidence="16">
    <location>
        <begin position="305"/>
        <end position="369"/>
    </location>
</feature>
<dbReference type="InterPro" id="IPR005146">
    <property type="entry name" value="B3/B4_tRNA-bd"/>
</dbReference>
<evidence type="ECO:0000313" key="19">
    <source>
        <dbReference type="Proteomes" id="UP000199069"/>
    </source>
</evidence>
<feature type="compositionally biased region" description="Basic residues" evidence="16">
    <location>
        <begin position="59"/>
        <end position="70"/>
    </location>
</feature>
<evidence type="ECO:0000256" key="10">
    <source>
        <dbReference type="ARBA" id="ARBA00022840"/>
    </source>
</evidence>
<evidence type="ECO:0000256" key="4">
    <source>
        <dbReference type="ARBA" id="ARBA00011209"/>
    </source>
</evidence>
<dbReference type="FunFam" id="3.50.40.10:FF:000002">
    <property type="entry name" value="phenylalanine--tRNA ligase beta subunit"/>
    <property type="match status" value="1"/>
</dbReference>
<dbReference type="InterPro" id="IPR020825">
    <property type="entry name" value="Phe-tRNA_synthase-like_B3/B4"/>
</dbReference>
<evidence type="ECO:0000256" key="13">
    <source>
        <dbReference type="ARBA" id="ARBA00023146"/>
    </source>
</evidence>
<organism evidence="18 19">
    <name type="scientific">Rhodotorula toruloides</name>
    <name type="common">Yeast</name>
    <name type="synonym">Rhodosporidium toruloides</name>
    <dbReference type="NCBI Taxonomy" id="5286"/>
    <lineage>
        <taxon>Eukaryota</taxon>
        <taxon>Fungi</taxon>
        <taxon>Dikarya</taxon>
        <taxon>Basidiomycota</taxon>
        <taxon>Pucciniomycotina</taxon>
        <taxon>Microbotryomycetes</taxon>
        <taxon>Sporidiobolales</taxon>
        <taxon>Sporidiobolaceae</taxon>
        <taxon>Rhodotorula</taxon>
    </lineage>
</organism>
<feature type="compositionally biased region" description="Basic and acidic residues" evidence="16">
    <location>
        <begin position="90"/>
        <end position="99"/>
    </location>
</feature>
<dbReference type="Pfam" id="PF17759">
    <property type="entry name" value="tRNA_synthFbeta"/>
    <property type="match status" value="1"/>
</dbReference>
<dbReference type="Gene3D" id="3.30.930.10">
    <property type="entry name" value="Bira Bifunctional Protein, Domain 2"/>
    <property type="match status" value="1"/>
</dbReference>
<dbReference type="InterPro" id="IPR004531">
    <property type="entry name" value="Phe-tRNA-synth_IIc_bsu_arc_euk"/>
</dbReference>
<dbReference type="PROSITE" id="PS51483">
    <property type="entry name" value="B5"/>
    <property type="match status" value="1"/>
</dbReference>
<feature type="compositionally biased region" description="Low complexity" evidence="16">
    <location>
        <begin position="305"/>
        <end position="318"/>
    </location>
</feature>
<evidence type="ECO:0000256" key="1">
    <source>
        <dbReference type="ARBA" id="ARBA00001946"/>
    </source>
</evidence>
<keyword evidence="9" id="KW-0547">Nucleotide-binding</keyword>
<keyword evidence="10" id="KW-0067">ATP-binding</keyword>
<reference evidence="18 19" key="1">
    <citation type="submission" date="2015-07" db="EMBL/GenBank/DDBJ databases">
        <authorList>
            <person name="Cajimat M.N.B."/>
            <person name="Milazzo M.L."/>
            <person name="Fulhorst C.F."/>
        </authorList>
    </citation>
    <scope>NUCLEOTIDE SEQUENCE [LARGE SCALE GENOMIC DNA]</scope>
    <source>
        <strain evidence="18">Single colony</strain>
    </source>
</reference>
<dbReference type="STRING" id="5286.A0A0K3CC46"/>
<evidence type="ECO:0000259" key="17">
    <source>
        <dbReference type="PROSITE" id="PS51483"/>
    </source>
</evidence>
<dbReference type="GO" id="GO:0009328">
    <property type="term" value="C:phenylalanine-tRNA ligase complex"/>
    <property type="evidence" value="ECO:0007669"/>
    <property type="project" value="TreeGrafter"/>
</dbReference>
<dbReference type="InterPro" id="IPR041616">
    <property type="entry name" value="PheRS_beta_core"/>
</dbReference>
<feature type="domain" description="B5" evidence="17">
    <location>
        <begin position="744"/>
        <end position="838"/>
    </location>
</feature>
<dbReference type="Gene3D" id="3.50.40.10">
    <property type="entry name" value="Phenylalanyl-trna Synthetase, Chain B, domain 3"/>
    <property type="match status" value="1"/>
</dbReference>
<dbReference type="Pfam" id="PF03483">
    <property type="entry name" value="B3_4"/>
    <property type="match status" value="1"/>
</dbReference>
<dbReference type="CDD" id="cd00769">
    <property type="entry name" value="PheRS_beta_core"/>
    <property type="match status" value="1"/>
</dbReference>
<sequence>MASYASSTTSAVPPTLLPADPKSLSRYLRSQQLSALRHLYEYKTLAVTQQIEEHAASMRGRHGRIRRRRGSSPLLDERDLEAEEEEDELEVRKKMRYDPSDDEDEAQPNDGNEEGGAEGMPGVPSSHGTPALEKGKDESRKRRRQEAQPIDPAHCYDLVFDLSPDWSADAYYHGPHPPPPARVVHAVLRATRKKPFIDPEGLSAAQLESLAAPLWETEGKGLSIFFGEEGGKKKAEHLSRDQERAQREVNMDAAEDWELAVIAGFSATCDERIGRSLARKPMTAREMQAQVQLQAAQAAQQAQQVQQQQATPQQAQQQHPTANRAIGQAGPAPQPHVGALPGYGLPPQVSPYGDRERYAGHPADPNWHLTPHSSLTVRLLFHAMLSSAAPNERPHMRFLTVPLLDSLGKRKPFYSRFELSPSAILNVRKRTFEDSSKVSSSPTTMPTVTVDRVEFFRRLGREYTTKEFDELLFQYGLELDEDTTTDPDHPAGEPHQLKIEVPANRYDLLCIEGIARALKLYLSPDSGVPTYALKHAPAGEARTVRVKAETSQIRPYFASAILRNVKFDKLNYASFIDLQDKLHQNLARRRTLVAIGTHDLDKIAPGDITYEALPPKEIKFAPLNKTQEYTAEEMMALYKEDKHLSRYLHIIEDSPVYPIIYDSSRQVLSMPPIINSDRTKITLDTKNVFIDVTATDQTKLDIVVDMIVTMFSEYCSEPFIIEAVNIVYEQGCTGGPRTILSPPLTSRPFVARASYINSCTGLNLSRDEIIVQLRKMGHAANTPDNHPNFSPLNAQASLQIAPEDEIHVYVPPTRPDILHECDIMEEVAIAYGFDNLKKTFPRTNTVAKPFPINKLSDILRRLCSEASWTEVLPLILCSHDENFEFLNRKDPGDLAVVLANPKTIEYQIVRTSLLPGMLKSVRENRKHTLPLRIFEVSDVVVKDPQEERQARNVRRLGAVFCGRKAGFEVVHGLLDRLMLGLGIKNLVTESSSGEAGYYIKASEDATYFPGRSADIYYRPGTAGEVHAVLAPTASTHLEDAQAAPASTPPQAPTSTLAPSQPAKKVEQDDSAKKGALDTIKDALASALPSVATKAASKTTVRDIKIGSLGILHPSVLKAYELDYPCSSLEFDVEPFL</sequence>
<dbReference type="PANTHER" id="PTHR10947">
    <property type="entry name" value="PHENYLALANYL-TRNA SYNTHETASE BETA CHAIN AND LEUCINE-RICH REPEAT-CONTAINING PROTEIN 47"/>
    <property type="match status" value="1"/>
</dbReference>
<proteinExistence type="inferred from homology"/>
<dbReference type="GO" id="GO:0000287">
    <property type="term" value="F:magnesium ion binding"/>
    <property type="evidence" value="ECO:0007669"/>
    <property type="project" value="InterPro"/>
</dbReference>
<evidence type="ECO:0000256" key="9">
    <source>
        <dbReference type="ARBA" id="ARBA00022741"/>
    </source>
</evidence>
<keyword evidence="7" id="KW-0436">Ligase</keyword>
<feature type="compositionally biased region" description="Acidic residues" evidence="16">
    <location>
        <begin position="78"/>
        <end position="89"/>
    </location>
</feature>
<feature type="region of interest" description="Disordered" evidence="16">
    <location>
        <begin position="1"/>
        <end position="21"/>
    </location>
</feature>
<name>A0A0K3CC46_RHOTO</name>
<dbReference type="GO" id="GO:0003723">
    <property type="term" value="F:RNA binding"/>
    <property type="evidence" value="ECO:0007669"/>
    <property type="project" value="InterPro"/>
</dbReference>
<keyword evidence="12" id="KW-0648">Protein biosynthesis</keyword>
<keyword evidence="11" id="KW-0460">Magnesium</keyword>
<dbReference type="InterPro" id="IPR045060">
    <property type="entry name" value="Phe-tRNA-ligase_IIc_bsu"/>
</dbReference>
<evidence type="ECO:0000256" key="6">
    <source>
        <dbReference type="ARBA" id="ARBA00022490"/>
    </source>
</evidence>
<dbReference type="GO" id="GO:0006432">
    <property type="term" value="P:phenylalanyl-tRNA aminoacylation"/>
    <property type="evidence" value="ECO:0007669"/>
    <property type="project" value="InterPro"/>
</dbReference>
<comment type="catalytic activity">
    <reaction evidence="15">
        <text>tRNA(Phe) + L-phenylalanine + ATP = L-phenylalanyl-tRNA(Phe) + AMP + diphosphate + H(+)</text>
        <dbReference type="Rhea" id="RHEA:19413"/>
        <dbReference type="Rhea" id="RHEA-COMP:9668"/>
        <dbReference type="Rhea" id="RHEA-COMP:9699"/>
        <dbReference type="ChEBI" id="CHEBI:15378"/>
        <dbReference type="ChEBI" id="CHEBI:30616"/>
        <dbReference type="ChEBI" id="CHEBI:33019"/>
        <dbReference type="ChEBI" id="CHEBI:58095"/>
        <dbReference type="ChEBI" id="CHEBI:78442"/>
        <dbReference type="ChEBI" id="CHEBI:78531"/>
        <dbReference type="ChEBI" id="CHEBI:456215"/>
        <dbReference type="EC" id="6.1.1.20"/>
    </reaction>
</comment>
<dbReference type="InterPro" id="IPR045864">
    <property type="entry name" value="aa-tRNA-synth_II/BPL/LPL"/>
</dbReference>
<dbReference type="Pfam" id="PF03484">
    <property type="entry name" value="B5"/>
    <property type="match status" value="1"/>
</dbReference>
<accession>A0A0K3CC46</accession>
<evidence type="ECO:0000313" key="18">
    <source>
        <dbReference type="EMBL" id="CTR06125.1"/>
    </source>
</evidence>
<dbReference type="NCBIfam" id="TIGR00471">
    <property type="entry name" value="pheT_arch"/>
    <property type="match status" value="1"/>
</dbReference>
<evidence type="ECO:0000256" key="16">
    <source>
        <dbReference type="SAM" id="MobiDB-lite"/>
    </source>
</evidence>
<dbReference type="InterPro" id="IPR009061">
    <property type="entry name" value="DNA-bd_dom_put_sf"/>
</dbReference>
<dbReference type="EC" id="6.1.1.20" evidence="5"/>
<dbReference type="Gene3D" id="3.30.56.10">
    <property type="match status" value="2"/>
</dbReference>
<dbReference type="EMBL" id="CWKI01000003">
    <property type="protein sequence ID" value="CTR06125.1"/>
    <property type="molecule type" value="Genomic_DNA"/>
</dbReference>
<dbReference type="SUPFAM" id="SSF55681">
    <property type="entry name" value="Class II aaRS and biotin synthetases"/>
    <property type="match status" value="1"/>
</dbReference>
<evidence type="ECO:0000256" key="8">
    <source>
        <dbReference type="ARBA" id="ARBA00022723"/>
    </source>
</evidence>
<dbReference type="PANTHER" id="PTHR10947:SF0">
    <property type="entry name" value="PHENYLALANINE--TRNA LIGASE BETA SUBUNIT"/>
    <property type="match status" value="1"/>
</dbReference>
<dbReference type="GO" id="GO:0004826">
    <property type="term" value="F:phenylalanine-tRNA ligase activity"/>
    <property type="evidence" value="ECO:0007669"/>
    <property type="project" value="UniProtKB-EC"/>
</dbReference>